<protein>
    <submittedName>
        <fullName evidence="1">Uncharacterized protein</fullName>
    </submittedName>
</protein>
<sequence length="225" mass="25014">MTTWDWEMRDMYRVCGDLDAVCRTVQRLGGGAGRRRPGKGASRDPIVGVHVEIPKCEKGRSIESALKMIAGPNGYKTKEIWAETKYDGERMQIHVWIQNGTPCVKIYSKSKRDSTQDRKNTHSIILASLGLCTPPSGHVPQHQALLSKRLESIPYTGPPVNTLILEAEMLPYNESERKGGKGPGIEEFWHLGGLSSRGLDSAQDGVSLPKEPRWTSLKAWPLPLQ</sequence>
<comment type="caution">
    <text evidence="1">The sequence shown here is derived from an EMBL/GenBank/DDBJ whole genome shotgun (WGS) entry which is preliminary data.</text>
</comment>
<keyword evidence="2" id="KW-1185">Reference proteome</keyword>
<evidence type="ECO:0000313" key="2">
    <source>
        <dbReference type="Proteomes" id="UP001227268"/>
    </source>
</evidence>
<proteinExistence type="predicted"/>
<gene>
    <name evidence="1" type="ORF">QFC21_001174</name>
</gene>
<dbReference type="Proteomes" id="UP001227268">
    <property type="component" value="Unassembled WGS sequence"/>
</dbReference>
<accession>A0ACC2W937</accession>
<dbReference type="EMBL" id="JASBWT010000002">
    <property type="protein sequence ID" value="KAJ9107714.1"/>
    <property type="molecule type" value="Genomic_DNA"/>
</dbReference>
<name>A0ACC2W937_9TREE</name>
<reference evidence="1" key="1">
    <citation type="submission" date="2023-04" db="EMBL/GenBank/DDBJ databases">
        <title>Draft Genome sequencing of Naganishia species isolated from polar environments using Oxford Nanopore Technology.</title>
        <authorList>
            <person name="Leo P."/>
            <person name="Venkateswaran K."/>
        </authorList>
    </citation>
    <scope>NUCLEOTIDE SEQUENCE</scope>
    <source>
        <strain evidence="1">MNA-CCFEE 5423</strain>
    </source>
</reference>
<evidence type="ECO:0000313" key="1">
    <source>
        <dbReference type="EMBL" id="KAJ9107714.1"/>
    </source>
</evidence>
<organism evidence="1 2">
    <name type="scientific">Naganishia friedmannii</name>
    <dbReference type="NCBI Taxonomy" id="89922"/>
    <lineage>
        <taxon>Eukaryota</taxon>
        <taxon>Fungi</taxon>
        <taxon>Dikarya</taxon>
        <taxon>Basidiomycota</taxon>
        <taxon>Agaricomycotina</taxon>
        <taxon>Tremellomycetes</taxon>
        <taxon>Filobasidiales</taxon>
        <taxon>Filobasidiaceae</taxon>
        <taxon>Naganishia</taxon>
    </lineage>
</organism>